<dbReference type="InterPro" id="IPR012337">
    <property type="entry name" value="RNaseH-like_sf"/>
</dbReference>
<dbReference type="EMBL" id="AP026966">
    <property type="protein sequence ID" value="BDT57342.1"/>
    <property type="molecule type" value="Genomic_DNA"/>
</dbReference>
<reference evidence="3" key="1">
    <citation type="submission" date="2022-11" db="EMBL/GenBank/DDBJ databases">
        <title>Isolation and characterization of PLA-degrading bacterium Massilia sp. from Antarctic soil.</title>
        <authorList>
            <person name="Sato K."/>
            <person name="Gomez-Fuentes C."/>
            <person name="Ahmad S.A."/>
            <person name="Zulkharnain A."/>
        </authorList>
    </citation>
    <scope>NUCLEOTIDE SEQUENCE</scope>
    <source>
        <strain evidence="3">N-3</strain>
    </source>
</reference>
<keyword evidence="1" id="KW-0472">Membrane</keyword>
<keyword evidence="4" id="KW-1185">Reference proteome</keyword>
<organism evidence="3 4">
    <name type="scientific">Massilia varians</name>
    <dbReference type="NCBI Taxonomy" id="457921"/>
    <lineage>
        <taxon>Bacteria</taxon>
        <taxon>Pseudomonadati</taxon>
        <taxon>Pseudomonadota</taxon>
        <taxon>Betaproteobacteria</taxon>
        <taxon>Burkholderiales</taxon>
        <taxon>Oxalobacteraceae</taxon>
        <taxon>Telluria group</taxon>
        <taxon>Massilia</taxon>
    </lineage>
</organism>
<name>A0ABN6T561_9BURK</name>
<keyword evidence="1" id="KW-1133">Transmembrane helix</keyword>
<evidence type="ECO:0000313" key="4">
    <source>
        <dbReference type="Proteomes" id="UP001163336"/>
    </source>
</evidence>
<evidence type="ECO:0000256" key="1">
    <source>
        <dbReference type="SAM" id="Phobius"/>
    </source>
</evidence>
<dbReference type="InterPro" id="IPR047658">
    <property type="entry name" value="IS4-like_transpos"/>
</dbReference>
<dbReference type="Pfam" id="PF01609">
    <property type="entry name" value="DDE_Tnp_1"/>
    <property type="match status" value="1"/>
</dbReference>
<dbReference type="Proteomes" id="UP001163336">
    <property type="component" value="Chromosome"/>
</dbReference>
<dbReference type="PANTHER" id="PTHR35404">
    <property type="entry name" value="TRANSPOSASE OF TN10"/>
    <property type="match status" value="1"/>
</dbReference>
<evidence type="ECO:0000259" key="2">
    <source>
        <dbReference type="Pfam" id="PF01609"/>
    </source>
</evidence>
<dbReference type="PANTHER" id="PTHR35404:SF8">
    <property type="entry name" value="TRANSPOSASE OF TN10"/>
    <property type="match status" value="1"/>
</dbReference>
<keyword evidence="1" id="KW-0812">Transmembrane</keyword>
<gene>
    <name evidence="3" type="ORF">MasN3_08360</name>
</gene>
<feature type="transmembrane region" description="Helical" evidence="1">
    <location>
        <begin position="319"/>
        <end position="343"/>
    </location>
</feature>
<proteinExistence type="predicted"/>
<dbReference type="NCBIfam" id="NF033591">
    <property type="entry name" value="transpos_IS4_2"/>
    <property type="match status" value="1"/>
</dbReference>
<sequence length="396" mass="44265">MHAHRIIQNLLDTKCSQIHAKRRCCIAKVAEAGRIGGLGVVKMGRSLEAKTSIRHRIKCCDRLLSNRHLLSERLTIFHALDEAVLAGHRHIAITVDWSVLVPDGSLHLLRAAVTVKGRAFVLYEEVHEESDLGSSKVHRCFLETLCSLLPDQCRPILVTDAGFRATWFKLATGMHISWVGRIRNRDMVCAEGSGQWDGCKTWYAGATAKPRCLGRFQYARANATPCQLVLYKKAPQGRHHRTSFGKKTMSSNSKKNRAAQVEPWLLAVSSDLEALSARQVVEIYAGRMQIEQTFRDLKNAQWGMALTESQTRAPQRLEVLLMLGALISYALWLIGLAAANAGYQINYGNTKKSGPTLSILTLARHYLTDCVRPRLDRHAFQLALLTLINLVQVVKI</sequence>
<evidence type="ECO:0000313" key="3">
    <source>
        <dbReference type="EMBL" id="BDT57342.1"/>
    </source>
</evidence>
<dbReference type="SUPFAM" id="SSF53098">
    <property type="entry name" value="Ribonuclease H-like"/>
    <property type="match status" value="1"/>
</dbReference>
<dbReference type="InterPro" id="IPR002559">
    <property type="entry name" value="Transposase_11"/>
</dbReference>
<feature type="domain" description="Transposase IS4-like" evidence="2">
    <location>
        <begin position="140"/>
        <end position="326"/>
    </location>
</feature>
<accession>A0ABN6T561</accession>
<dbReference type="RefSeq" id="WP_281912618.1">
    <property type="nucleotide sequence ID" value="NZ_AP026966.1"/>
</dbReference>
<protein>
    <submittedName>
        <fullName evidence="3">Transposase</fullName>
    </submittedName>
</protein>